<dbReference type="Pfam" id="PF08766">
    <property type="entry name" value="DEK_C"/>
    <property type="match status" value="1"/>
</dbReference>
<dbReference type="GeneID" id="83212965"/>
<dbReference type="InterPro" id="IPR014876">
    <property type="entry name" value="DEK_C"/>
</dbReference>
<feature type="transmembrane region" description="Helical" evidence="14">
    <location>
        <begin position="828"/>
        <end position="846"/>
    </location>
</feature>
<evidence type="ECO:0000259" key="16">
    <source>
        <dbReference type="PROSITE" id="PS51456"/>
    </source>
</evidence>
<dbReference type="Gene3D" id="1.20.120.720">
    <property type="entry name" value="Myosin VI head, motor domain, U50 subdomain"/>
    <property type="match status" value="1"/>
</dbReference>
<evidence type="ECO:0000256" key="5">
    <source>
        <dbReference type="ARBA" id="ARBA00022679"/>
    </source>
</evidence>
<dbReference type="Proteomes" id="UP001234581">
    <property type="component" value="Unassembled WGS sequence"/>
</dbReference>
<dbReference type="GO" id="GO:0003774">
    <property type="term" value="F:cytoskeletal motor activity"/>
    <property type="evidence" value="ECO:0007669"/>
    <property type="project" value="UniProtKB-UniRule"/>
</dbReference>
<evidence type="ECO:0000256" key="14">
    <source>
        <dbReference type="SAM" id="Phobius"/>
    </source>
</evidence>
<dbReference type="RefSeq" id="XP_058343739.1">
    <property type="nucleotide sequence ID" value="XM_058485592.1"/>
</dbReference>
<dbReference type="InterPro" id="IPR036400">
    <property type="entry name" value="Cyt_B5-like_heme/steroid_sf"/>
</dbReference>
<feature type="domain" description="Cytochrome b5 heme-binding" evidence="15">
    <location>
        <begin position="893"/>
        <end position="980"/>
    </location>
</feature>
<keyword evidence="19" id="KW-1185">Reference proteome</keyword>
<dbReference type="Gene3D" id="1.10.10.60">
    <property type="entry name" value="Homeodomain-like"/>
    <property type="match status" value="1"/>
</dbReference>
<keyword evidence="9 14" id="KW-0472">Membrane</keyword>
<keyword evidence="6 14" id="KW-0812">Transmembrane</keyword>
<dbReference type="InterPro" id="IPR004835">
    <property type="entry name" value="Chitin_synth"/>
</dbReference>
<evidence type="ECO:0000313" key="19">
    <source>
        <dbReference type="Proteomes" id="UP001234581"/>
    </source>
</evidence>
<keyword evidence="8 12" id="KW-0518">Myosin</keyword>
<comment type="subcellular location">
    <subcellularLocation>
        <location evidence="1">Cell membrane</location>
        <topology evidence="1">Multi-pass membrane protein</topology>
    </subcellularLocation>
</comment>
<dbReference type="GO" id="GO:0030428">
    <property type="term" value="C:cell septum"/>
    <property type="evidence" value="ECO:0007669"/>
    <property type="project" value="TreeGrafter"/>
</dbReference>
<keyword evidence="7 14" id="KW-1133">Transmembrane helix</keyword>
<evidence type="ECO:0000256" key="10">
    <source>
        <dbReference type="ARBA" id="ARBA00023175"/>
    </source>
</evidence>
<keyword evidence="5" id="KW-0808">Transferase</keyword>
<keyword evidence="4" id="KW-0328">Glycosyltransferase</keyword>
<dbReference type="EMBL" id="JARTCD010000022">
    <property type="protein sequence ID" value="KAJ8658826.1"/>
    <property type="molecule type" value="Genomic_DNA"/>
</dbReference>
<dbReference type="GO" id="GO:0004100">
    <property type="term" value="F:chitin synthase activity"/>
    <property type="evidence" value="ECO:0007669"/>
    <property type="project" value="UniProtKB-EC"/>
</dbReference>
<gene>
    <name evidence="18" type="ORF">O0I10_005553</name>
</gene>
<feature type="transmembrane region" description="Helical" evidence="14">
    <location>
        <begin position="1567"/>
        <end position="1586"/>
    </location>
</feature>
<keyword evidence="12" id="KW-0547">Nucleotide-binding</keyword>
<evidence type="ECO:0000256" key="11">
    <source>
        <dbReference type="ARBA" id="ARBA00023180"/>
    </source>
</evidence>
<protein>
    <recommendedName>
        <fullName evidence="2">chitin synthase</fullName>
        <ecNumber evidence="2">2.4.1.16</ecNumber>
    </recommendedName>
</protein>
<dbReference type="Pfam" id="PF00063">
    <property type="entry name" value="Myosin_head"/>
    <property type="match status" value="2"/>
</dbReference>
<evidence type="ECO:0000313" key="18">
    <source>
        <dbReference type="EMBL" id="KAJ8658826.1"/>
    </source>
</evidence>
<dbReference type="Gene3D" id="1.20.58.530">
    <property type="match status" value="1"/>
</dbReference>
<dbReference type="PANTHER" id="PTHR22914:SF45">
    <property type="entry name" value="CHITIN SYNTHASE"/>
    <property type="match status" value="1"/>
</dbReference>
<comment type="similarity">
    <text evidence="12">Belongs to the TRAFAC class myosin-kinesin ATPase superfamily. Myosin family.</text>
</comment>
<dbReference type="PROSITE" id="PS51456">
    <property type="entry name" value="MYOSIN_MOTOR"/>
    <property type="match status" value="1"/>
</dbReference>
<reference evidence="18 19" key="1">
    <citation type="submission" date="2023-03" db="EMBL/GenBank/DDBJ databases">
        <title>Genome sequence of Lichtheimia ornata CBS 291.66.</title>
        <authorList>
            <person name="Mohabir J.T."/>
            <person name="Shea T.P."/>
            <person name="Kurbessoian T."/>
            <person name="Berby B."/>
            <person name="Fontaine J."/>
            <person name="Livny J."/>
            <person name="Gnirke A."/>
            <person name="Stajich J.E."/>
            <person name="Cuomo C.A."/>
        </authorList>
    </citation>
    <scope>NUCLEOTIDE SEQUENCE [LARGE SCALE GENOMIC DNA]</scope>
    <source>
        <strain evidence="18">CBS 291.66</strain>
    </source>
</reference>
<evidence type="ECO:0000256" key="1">
    <source>
        <dbReference type="ARBA" id="ARBA00004651"/>
    </source>
</evidence>
<dbReference type="Gene3D" id="1.10.10.820">
    <property type="match status" value="1"/>
</dbReference>
<dbReference type="GO" id="GO:0016459">
    <property type="term" value="C:myosin complex"/>
    <property type="evidence" value="ECO:0007669"/>
    <property type="project" value="UniProtKB-KW"/>
</dbReference>
<feature type="region of interest" description="Disordered" evidence="13">
    <location>
        <begin position="537"/>
        <end position="584"/>
    </location>
</feature>
<keyword evidence="12" id="KW-0009">Actin-binding</keyword>
<dbReference type="Gene3D" id="3.40.850.10">
    <property type="entry name" value="Kinesin motor domain"/>
    <property type="match status" value="1"/>
</dbReference>
<dbReference type="SUPFAM" id="SSF52540">
    <property type="entry name" value="P-loop containing nucleoside triphosphate hydrolases"/>
    <property type="match status" value="1"/>
</dbReference>
<dbReference type="InterPro" id="IPR001199">
    <property type="entry name" value="Cyt_B5-like_heme/steroid-bd"/>
</dbReference>
<dbReference type="GO" id="GO:0031505">
    <property type="term" value="P:fungal-type cell wall organization"/>
    <property type="evidence" value="ECO:0007669"/>
    <property type="project" value="TreeGrafter"/>
</dbReference>
<dbReference type="PANTHER" id="PTHR22914">
    <property type="entry name" value="CHITIN SYNTHASE"/>
    <property type="match status" value="1"/>
</dbReference>
<evidence type="ECO:0000259" key="15">
    <source>
        <dbReference type="PROSITE" id="PS50255"/>
    </source>
</evidence>
<evidence type="ECO:0000256" key="12">
    <source>
        <dbReference type="PROSITE-ProRule" id="PRU00782"/>
    </source>
</evidence>
<dbReference type="Gene3D" id="3.10.120.10">
    <property type="entry name" value="Cytochrome b5-like heme/steroid binding domain"/>
    <property type="match status" value="1"/>
</dbReference>
<feature type="compositionally biased region" description="Polar residues" evidence="13">
    <location>
        <begin position="537"/>
        <end position="553"/>
    </location>
</feature>
<feature type="domain" description="Myosin motor" evidence="16">
    <location>
        <begin position="11"/>
        <end position="720"/>
    </location>
</feature>
<keyword evidence="11" id="KW-0325">Glycoprotein</keyword>
<dbReference type="PROSITE" id="PS51998">
    <property type="entry name" value="DEK_C"/>
    <property type="match status" value="1"/>
</dbReference>
<dbReference type="PRINTS" id="PR00193">
    <property type="entry name" value="MYOSINHEAVY"/>
</dbReference>
<keyword evidence="12" id="KW-0067">ATP-binding</keyword>
<feature type="region of interest" description="Disordered" evidence="13">
    <location>
        <begin position="76"/>
        <end position="96"/>
    </location>
</feature>
<keyword evidence="3" id="KW-1003">Cell membrane</keyword>
<evidence type="ECO:0000256" key="6">
    <source>
        <dbReference type="ARBA" id="ARBA00022692"/>
    </source>
</evidence>
<evidence type="ECO:0000256" key="9">
    <source>
        <dbReference type="ARBA" id="ARBA00023136"/>
    </source>
</evidence>
<dbReference type="InterPro" id="IPR001609">
    <property type="entry name" value="Myosin_head_motor_dom-like"/>
</dbReference>
<dbReference type="GO" id="GO:0003779">
    <property type="term" value="F:actin binding"/>
    <property type="evidence" value="ECO:0007669"/>
    <property type="project" value="UniProtKB-KW"/>
</dbReference>
<feature type="binding site" evidence="12">
    <location>
        <begin position="125"/>
        <end position="132"/>
    </location>
    <ligand>
        <name>ATP</name>
        <dbReference type="ChEBI" id="CHEBI:30616"/>
    </ligand>
</feature>
<keyword evidence="10 12" id="KW-0505">Motor protein</keyword>
<evidence type="ECO:0000256" key="7">
    <source>
        <dbReference type="ARBA" id="ARBA00022989"/>
    </source>
</evidence>
<dbReference type="Pfam" id="PF03142">
    <property type="entry name" value="Chitin_synth_2"/>
    <property type="match status" value="1"/>
</dbReference>
<dbReference type="SUPFAM" id="SSF55856">
    <property type="entry name" value="Cytochrome b5-like heme/steroid binding domain"/>
    <property type="match status" value="1"/>
</dbReference>
<comment type="caution">
    <text evidence="18">The sequence shown here is derived from an EMBL/GenBank/DDBJ whole genome shotgun (WGS) entry which is preliminary data.</text>
</comment>
<dbReference type="CDD" id="cd04190">
    <property type="entry name" value="Chitin_synth_C"/>
    <property type="match status" value="1"/>
</dbReference>
<dbReference type="SUPFAM" id="SSF53448">
    <property type="entry name" value="Nucleotide-diphospho-sugar transferases"/>
    <property type="match status" value="1"/>
</dbReference>
<feature type="transmembrane region" description="Helical" evidence="14">
    <location>
        <begin position="1593"/>
        <end position="1616"/>
    </location>
</feature>
<feature type="transmembrane region" description="Helical" evidence="14">
    <location>
        <begin position="867"/>
        <end position="889"/>
    </location>
</feature>
<name>A0AAD7V725_9FUNG</name>
<proteinExistence type="inferred from homology"/>
<feature type="compositionally biased region" description="Low complexity" evidence="13">
    <location>
        <begin position="82"/>
        <end position="94"/>
    </location>
</feature>
<evidence type="ECO:0000259" key="17">
    <source>
        <dbReference type="PROSITE" id="PS51998"/>
    </source>
</evidence>
<dbReference type="GO" id="GO:0006031">
    <property type="term" value="P:chitin biosynthetic process"/>
    <property type="evidence" value="ECO:0007669"/>
    <property type="project" value="TreeGrafter"/>
</dbReference>
<dbReference type="InterPro" id="IPR036961">
    <property type="entry name" value="Kinesin_motor_dom_sf"/>
</dbReference>
<dbReference type="InterPro" id="IPR029044">
    <property type="entry name" value="Nucleotide-diphossugar_trans"/>
</dbReference>
<dbReference type="GO" id="GO:0005886">
    <property type="term" value="C:plasma membrane"/>
    <property type="evidence" value="ECO:0007669"/>
    <property type="project" value="UniProtKB-SubCell"/>
</dbReference>
<accession>A0AAD7V725</accession>
<dbReference type="SMART" id="SM01117">
    <property type="entry name" value="Cyt-b5"/>
    <property type="match status" value="2"/>
</dbReference>
<dbReference type="SUPFAM" id="SSF109715">
    <property type="entry name" value="DEK C-terminal domain"/>
    <property type="match status" value="1"/>
</dbReference>
<dbReference type="SMART" id="SM00242">
    <property type="entry name" value="MYSc"/>
    <property type="match status" value="1"/>
</dbReference>
<feature type="region of interest" description="Actin-binding" evidence="12">
    <location>
        <begin position="595"/>
        <end position="617"/>
    </location>
</feature>
<dbReference type="Gene3D" id="3.90.550.10">
    <property type="entry name" value="Spore Coat Polysaccharide Biosynthesis Protein SpsA, Chain A"/>
    <property type="match status" value="1"/>
</dbReference>
<evidence type="ECO:0000256" key="2">
    <source>
        <dbReference type="ARBA" id="ARBA00012543"/>
    </source>
</evidence>
<dbReference type="GO" id="GO:0005524">
    <property type="term" value="F:ATP binding"/>
    <property type="evidence" value="ECO:0007669"/>
    <property type="project" value="UniProtKB-UniRule"/>
</dbReference>
<evidence type="ECO:0000256" key="8">
    <source>
        <dbReference type="ARBA" id="ARBA00023123"/>
    </source>
</evidence>
<feature type="domain" description="DEK-C" evidence="17">
    <location>
        <begin position="1708"/>
        <end position="1763"/>
    </location>
</feature>
<feature type="transmembrane region" description="Helical" evidence="14">
    <location>
        <begin position="1532"/>
        <end position="1555"/>
    </location>
</feature>
<dbReference type="EC" id="2.4.1.16" evidence="2"/>
<evidence type="ECO:0000256" key="3">
    <source>
        <dbReference type="ARBA" id="ARBA00022475"/>
    </source>
</evidence>
<dbReference type="Pfam" id="PF00173">
    <property type="entry name" value="Cyt-b5"/>
    <property type="match status" value="1"/>
</dbReference>
<feature type="transmembrane region" description="Helical" evidence="14">
    <location>
        <begin position="1139"/>
        <end position="1163"/>
    </location>
</feature>
<dbReference type="PROSITE" id="PS50255">
    <property type="entry name" value="CYTOCHROME_B5_2"/>
    <property type="match status" value="1"/>
</dbReference>
<evidence type="ECO:0000256" key="4">
    <source>
        <dbReference type="ARBA" id="ARBA00022676"/>
    </source>
</evidence>
<organism evidence="18 19">
    <name type="scientific">Lichtheimia ornata</name>
    <dbReference type="NCBI Taxonomy" id="688661"/>
    <lineage>
        <taxon>Eukaryota</taxon>
        <taxon>Fungi</taxon>
        <taxon>Fungi incertae sedis</taxon>
        <taxon>Mucoromycota</taxon>
        <taxon>Mucoromycotina</taxon>
        <taxon>Mucoromycetes</taxon>
        <taxon>Mucorales</taxon>
        <taxon>Lichtheimiaceae</taxon>
        <taxon>Lichtheimia</taxon>
    </lineage>
</organism>
<evidence type="ECO:0000256" key="13">
    <source>
        <dbReference type="SAM" id="MobiDB-lite"/>
    </source>
</evidence>
<feature type="compositionally biased region" description="Basic residues" evidence="13">
    <location>
        <begin position="558"/>
        <end position="567"/>
    </location>
</feature>
<sequence>MSGSAITTTSQQPHDLVELGHLTEDAIVNAIRTRFLQDKIYTRIRNATLVVVNPYKDIIGTSLAQVSEQYLNEYKEPARGGTNNNNSTSSSSSSQLLDPHIFQHVNQAYFHMRRSGRDQSMIFRGVAGSGKTSLRETVLQHLMTLSSGNKKVDRVQQLVQRAYRVLESFGHCRTLGNSNASRYGSFVELQMNERGRMMGAKFLDYLLERSRVTESDETTSNFHVFYYLVHDKSLELGDGCHLRYLYKTREAARLLQSTTLDSQEHLQQLKADLKAILGSSNKNLVTHLTQLLAAILHLGNIQFAPPPPGKDEVIVKTPQELETTAQLMGVEPRALENVLMYQTKLVKKDMVTTVLDADQASRQRDMLAQTLYSLVFTWIVEAINKKLCKPSFQNFFGLLDFPGQDLGSSTFDQFAINFANEKMHQFMLDHLTNTHSEVYRDLRQQPVVLRSTGVADVMKEVATQSDNLDAYVSRHQLTSKKGASYFTIQHFGGPATYKREDFDTAHATDNLNADFVALSEEDGCTNEVLRQIFQQKTVTSTTSRRHNSTPVSAQQSSKPRRSPSMKRKQQDSEKGNPQQQQPNNHHRVAQINDALEELKATLQETQVWWVLCLKPNDLHLPSSCDGKKLAAQLQMLRVLDLTVRARNEYTSMMTLSEFCERYTEIINQTPNATTTPNADDRFKCQAVMNSYNWNARMMIIGKEQVYLHGHAWMMLENRLRAMEKREQRKARCAAKGIPFDEDNDSQIGGMGDDAGSYMMRGSIADTGSVCSSDDHYLNDSGSICTASQTCDGSSFTKGGATVNMIESVDDGKKKRDKKPKRKISKARGVWASLTWLTTWWIPSAMLSKMGGMRRSDIRMAWREKVTLCMLILLLCGAMIWFICFFGQLLCPHQDVYTQSELQARSSRDNAYVAIRGEVFDLSTYAPRHWASEVIPNSALLQYAGQDISDLFPVQVSALCDGNNAPVPLQVTLDTRINITDSNARFHDFRYGNENDDYRPDWYFEKMMYLRKNYRLGFMGYDPEDIRNQATWPVQVGGIRTERRWAILHNNIYDLTSYMLGGVGVNSKEPINGTLIGQDFIDNGITELFRQLAGTDISAHFDSLPMDTDKRARQLTCLRNLFFVGKVDSRNSARCLFSEYLLLLITVFLCSVILFKFLAALFLAGAGNKGESTDEYDKFVVCQVPCYTEGEESLRKTIDSVAALRYDDKRKLLFIIADGMIVGSGNDRSTPRIVLDILGVDPEAADPPAVSCLALAQGARQHNMAKVYSGLYEHAGHVVPYIVVVKVGTPSERQKAGNRGKRDSQMVLMRFLNKVHYDMPMTPLELTMYHELKNVIGVHPSFYELVLMIDADTEVLPDALTRMVAHFVHDPKIVGLCGETQILNKDDTWVTMIQVYEYYISHYLSKAFESLFGSVTCLPGCFCMYRVRSPTNRPLLVSHQVINDYAETNVDTLHMKNLLHLGEDRYLTTLILKHFPSYKTKFTADAACMTNAPDRWPVLLSQRRRWINSTIHNLGELMFLPQLCGFCCFSMRFVVMLDLLSTLVMPAVVCYLIYLIYQLSTSTSQVPLISMITLAGVYGLQAIIFIMRRKWEHIAWMIVYILAIPVFSFLVPLYAFWHFDDFSWGNTRIVVGESGSKKAVGPDEGSFDPSTVPTKRWDDHEHDMIYWEDHPEEAPPYAPYASSVVDDRSSFCSRGNASRCSERSTQQQQPTDRAIVNAIERILDSHDLMQLTKKQVRDVLSQQFGMDMEERRDFINKYIEQSLARRL</sequence>
<dbReference type="InterPro" id="IPR027417">
    <property type="entry name" value="P-loop_NTPase"/>
</dbReference>